<organism evidence="1 2">
    <name type="scientific">Camelus bactrianus</name>
    <name type="common">Bactrian camel</name>
    <dbReference type="NCBI Taxonomy" id="9837"/>
    <lineage>
        <taxon>Eukaryota</taxon>
        <taxon>Metazoa</taxon>
        <taxon>Chordata</taxon>
        <taxon>Craniata</taxon>
        <taxon>Vertebrata</taxon>
        <taxon>Euteleostomi</taxon>
        <taxon>Mammalia</taxon>
        <taxon>Eutheria</taxon>
        <taxon>Laurasiatheria</taxon>
        <taxon>Artiodactyla</taxon>
        <taxon>Tylopoda</taxon>
        <taxon>Camelidae</taxon>
        <taxon>Camelus</taxon>
    </lineage>
</organism>
<accession>A0AC58RJQ0</accession>
<proteinExistence type="predicted"/>
<dbReference type="Proteomes" id="UP001732780">
    <property type="component" value="Chromosome 14"/>
</dbReference>
<evidence type="ECO:0000313" key="1">
    <source>
        <dbReference type="Proteomes" id="UP001732780"/>
    </source>
</evidence>
<evidence type="ECO:0000313" key="2">
    <source>
        <dbReference type="RefSeq" id="XP_074234760.1"/>
    </source>
</evidence>
<protein>
    <submittedName>
        <fullName evidence="2">Uncharacterized protein LOC105066159</fullName>
    </submittedName>
</protein>
<sequence length="403" mass="43045">MSVLTKKGPKRELDALELLISRAGKVLHITAVIPHKSKASLLGPGEKAKIMAEAEDLCAKELVGYSALLRRQAASPGSMPASGDTEALAVEPGVFGSGAGLPESKRPARPPTRAPLLPTPVPVPGSFLLAGAAGTYLGPAVAGGDPPGAAQRPVLQPPTPRVTRRERLQNGLAAPTGPRPNALLPPHFGPPPQPGFAFVPPPGSSLSLGEGVGERRRESFRCLQPPQTTATTRGAPGRGEGLELRASLTFRGAARVREAPFPRRLEADVDRADPRAWPGPSAGNGRRCRPGWSRLGRKSARNEMVGFGLLYFFFCSLHFQEQKKKPNPSHRFICISLDQKPGHSGLRGRRQLSAPHPTIQGGWDGHSCWDQRQGSSQRLQPEHNQNKVYCLSNLAPISLQTLG</sequence>
<name>A0AC58RJQ0_CAMBA</name>
<reference evidence="2" key="1">
    <citation type="submission" date="2025-08" db="UniProtKB">
        <authorList>
            <consortium name="RefSeq"/>
        </authorList>
    </citation>
    <scope>IDENTIFICATION</scope>
    <source>
        <tissue evidence="2">Blood</tissue>
    </source>
</reference>
<dbReference type="RefSeq" id="XP_074234760.1">
    <property type="nucleotide sequence ID" value="XM_074378659.1"/>
</dbReference>
<keyword evidence="1" id="KW-1185">Reference proteome</keyword>
<gene>
    <name evidence="2" type="primary">LOC105066159</name>
</gene>